<evidence type="ECO:0008006" key="4">
    <source>
        <dbReference type="Google" id="ProtNLM"/>
    </source>
</evidence>
<dbReference type="AlphaFoldDB" id="W4MFB8"/>
<dbReference type="Proteomes" id="UP000019140">
    <property type="component" value="Unassembled WGS sequence"/>
</dbReference>
<keyword evidence="1" id="KW-1133">Transmembrane helix</keyword>
<dbReference type="SUPFAM" id="SSF49464">
    <property type="entry name" value="Carboxypeptidase regulatory domain-like"/>
    <property type="match status" value="1"/>
</dbReference>
<name>W4MFB8_9BACT</name>
<comment type="caution">
    <text evidence="2">The sequence shown here is derived from an EMBL/GenBank/DDBJ whole genome shotgun (WGS) entry which is preliminary data.</text>
</comment>
<evidence type="ECO:0000256" key="1">
    <source>
        <dbReference type="SAM" id="Phobius"/>
    </source>
</evidence>
<keyword evidence="1" id="KW-0472">Membrane</keyword>
<organism evidence="2 3">
    <name type="scientific">Candidatus Entotheonella gemina</name>
    <dbReference type="NCBI Taxonomy" id="1429439"/>
    <lineage>
        <taxon>Bacteria</taxon>
        <taxon>Pseudomonadati</taxon>
        <taxon>Nitrospinota/Tectimicrobiota group</taxon>
        <taxon>Candidatus Tectimicrobiota</taxon>
        <taxon>Candidatus Entotheonellia</taxon>
        <taxon>Candidatus Entotheonellales</taxon>
        <taxon>Candidatus Entotheonellaceae</taxon>
        <taxon>Candidatus Entotheonella</taxon>
    </lineage>
</organism>
<reference evidence="2 3" key="1">
    <citation type="journal article" date="2014" name="Nature">
        <title>An environmental bacterial taxon with a large and distinct metabolic repertoire.</title>
        <authorList>
            <person name="Wilson M.C."/>
            <person name="Mori T."/>
            <person name="Ruckert C."/>
            <person name="Uria A.R."/>
            <person name="Helf M.J."/>
            <person name="Takada K."/>
            <person name="Gernert C."/>
            <person name="Steffens U.A."/>
            <person name="Heycke N."/>
            <person name="Schmitt S."/>
            <person name="Rinke C."/>
            <person name="Helfrich E.J."/>
            <person name="Brachmann A.O."/>
            <person name="Gurgui C."/>
            <person name="Wakimoto T."/>
            <person name="Kracht M."/>
            <person name="Crusemann M."/>
            <person name="Hentschel U."/>
            <person name="Abe I."/>
            <person name="Matsunaga S."/>
            <person name="Kalinowski J."/>
            <person name="Takeyama H."/>
            <person name="Piel J."/>
        </authorList>
    </citation>
    <scope>NUCLEOTIDE SEQUENCE [LARGE SCALE GENOMIC DNA]</scope>
    <source>
        <strain evidence="3">TSY2</strain>
    </source>
</reference>
<accession>W4MFB8</accession>
<keyword evidence="3" id="KW-1185">Reference proteome</keyword>
<feature type="transmembrane region" description="Helical" evidence="1">
    <location>
        <begin position="20"/>
        <end position="37"/>
    </location>
</feature>
<dbReference type="InterPro" id="IPR008969">
    <property type="entry name" value="CarboxyPept-like_regulatory"/>
</dbReference>
<evidence type="ECO:0000313" key="3">
    <source>
        <dbReference type="Proteomes" id="UP000019140"/>
    </source>
</evidence>
<gene>
    <name evidence="2" type="ORF">ETSY2_02675</name>
</gene>
<sequence length="491" mass="52496">MLFTKVTLHQRLQCRWPRQWSLWCLACLIMSWVPFAWSQVPMPEPLPPPLFGAQVEGVAATSDAVVDFTLESGSVLSGRVLDMNGVEVVSATVLAQSDTEVFRSSIIFHFDPDNPTLPEFRYRIVLPDGTYQMFVRMIVIDTAATPSQLLSIITFDLQETVVVAGDTERDLTVPESPPFLTLTGQVVSLGLLPSEGSLIFQSEDGRIANIAQAEIPDGATQATYSVTLPAGTYHVAFIVTLPESPVPDMDNPIPPPPPDPEVPQQAVLIPVGTVTVNADQVFDINVPDVVSLAGKLEDGSGMALAGATIFAGSGLPQAPPPPLSTRVFCQTDSLMASPIAAGSSASLPMGNTLGDYELPVVPGDYQVSVAAPVELMPPASMLTPQQGTLTFPVPSEMMTIMMDQTRDFTLPLLPDAVRISGRVMDQQNQPVSNAYVSAVSSMVTAAPNVLFSNGVETNEMGEYQLLVLSGVDYTVMVCPPEPDSLIDVPMP</sequence>
<dbReference type="Gene3D" id="2.60.40.1120">
    <property type="entry name" value="Carboxypeptidase-like, regulatory domain"/>
    <property type="match status" value="1"/>
</dbReference>
<evidence type="ECO:0000313" key="2">
    <source>
        <dbReference type="EMBL" id="ETX08898.1"/>
    </source>
</evidence>
<dbReference type="HOGENOM" id="CLU_610707_0_0_7"/>
<dbReference type="EMBL" id="AZHX01000111">
    <property type="protein sequence ID" value="ETX08898.1"/>
    <property type="molecule type" value="Genomic_DNA"/>
</dbReference>
<keyword evidence="1" id="KW-0812">Transmembrane</keyword>
<proteinExistence type="predicted"/>
<protein>
    <recommendedName>
        <fullName evidence="4">Carboxypeptidase regulatory-like domain-containing protein</fullName>
    </recommendedName>
</protein>